<keyword evidence="2" id="KW-0479">Metal-binding</keyword>
<feature type="binding site" evidence="2">
    <location>
        <position position="373"/>
    </location>
    <ligand>
        <name>Ca(2+)</name>
        <dbReference type="ChEBI" id="CHEBI:29108"/>
    </ligand>
</feature>
<dbReference type="Pfam" id="PF01841">
    <property type="entry name" value="Transglut_core"/>
    <property type="match status" value="1"/>
</dbReference>
<sequence>MISSGTENDLSEASAVIKDITNSDGGSIVRLSVNLARDSPVGEYAVVVIARKKEDKRRRFAKFLLREKIVVLFNSWCKADDVYIDNDDERNEYVMNESGRLYTSSSLWNSGKPWIYGQFQDSILDAALYLLDRSKLPKQACGNPVRVTRQMSAMVNSNDDSGVLSGNWSGDYSSGTSPTSWSGSVKILQEYMENKSPVKWGQCWVFSGVLTTVCRALGIPTRSVTNFESAHDSDESMTIDTFYDEDGNPLKYLNDSVWNFHVWNEAWFLRPDIPGDYGGWQAFDSTPQERSEYVFQCGPAPLKAIKEGNVHLGYDARFIFAEVNGDQITWTKFRDGTLKATERLTGEVGKHLSTKAVLKTERNIVTDLYKHKEGSDEERESVARAYQLSNRRRDLDKFYHYDEGDDVQMTFNPEMNDDGTVSFLFSAKNTASERRTLSCSFTAMATYYTGVTANELDKAKKRMILKSGKEKEFSWKMTAAKWINKAAEDATVGIYAYVRVKETGQLFAKKSVLELNKPELEITFDNATIRRGDNVVLTATFTNPLDLELTKCSLTVEGTGFKPVKEHLGDVRANDVISASVTLKSLMTGRQDINATFHSRQLVNISGSATLTVTD</sequence>
<evidence type="ECO:0000256" key="2">
    <source>
        <dbReference type="PIRSR" id="PIRSR000459-2"/>
    </source>
</evidence>
<feature type="active site" evidence="1">
    <location>
        <position position="261"/>
    </location>
</feature>
<feature type="binding site" evidence="2">
    <location>
        <position position="378"/>
    </location>
    <ligand>
        <name>Ca(2+)</name>
        <dbReference type="ChEBI" id="CHEBI:29108"/>
    </ligand>
</feature>
<dbReference type="InterPro" id="IPR050779">
    <property type="entry name" value="Transglutaminase"/>
</dbReference>
<feature type="binding site" evidence="2">
    <location>
        <position position="324"/>
    </location>
    <ligand>
        <name>Ca(2+)</name>
        <dbReference type="ChEBI" id="CHEBI:29108"/>
    </ligand>
</feature>
<dbReference type="Proteomes" id="UP001208570">
    <property type="component" value="Unassembled WGS sequence"/>
</dbReference>
<dbReference type="FunFam" id="3.90.260.10:FF:000002">
    <property type="entry name" value="Erythrocyte membrane protein band 4.2"/>
    <property type="match status" value="1"/>
</dbReference>
<comment type="cofactor">
    <cofactor evidence="2">
        <name>Ca(2+)</name>
        <dbReference type="ChEBI" id="CHEBI:29108"/>
    </cofactor>
    <text evidence="2">Binds 1 Ca(2+) ion per subunit.</text>
</comment>
<evidence type="ECO:0000259" key="3">
    <source>
        <dbReference type="SMART" id="SM00460"/>
    </source>
</evidence>
<dbReference type="AlphaFoldDB" id="A0AAD9N1E4"/>
<keyword evidence="2" id="KW-0106">Calcium</keyword>
<dbReference type="PROSITE" id="PS00547">
    <property type="entry name" value="TRANSGLUTAMINASES"/>
    <property type="match status" value="1"/>
</dbReference>
<feature type="active site" evidence="1">
    <location>
        <position position="284"/>
    </location>
</feature>
<dbReference type="InterPro" id="IPR038765">
    <property type="entry name" value="Papain-like_cys_pep_sf"/>
</dbReference>
<name>A0AAD9N1E4_9ANNE</name>
<dbReference type="Gene3D" id="3.90.260.10">
    <property type="entry name" value="Transglutaminase-like"/>
    <property type="match status" value="1"/>
</dbReference>
<keyword evidence="5" id="KW-1185">Reference proteome</keyword>
<feature type="active site" evidence="1">
    <location>
        <position position="203"/>
    </location>
</feature>
<evidence type="ECO:0000313" key="4">
    <source>
        <dbReference type="EMBL" id="KAK2151481.1"/>
    </source>
</evidence>
<evidence type="ECO:0000313" key="5">
    <source>
        <dbReference type="Proteomes" id="UP001208570"/>
    </source>
</evidence>
<feature type="binding site" evidence="2">
    <location>
        <position position="326"/>
    </location>
    <ligand>
        <name>Ca(2+)</name>
        <dbReference type="ChEBI" id="CHEBI:29108"/>
    </ligand>
</feature>
<dbReference type="InterPro" id="IPR002931">
    <property type="entry name" value="Transglutaminase-like"/>
</dbReference>
<dbReference type="EMBL" id="JAODUP010000362">
    <property type="protein sequence ID" value="KAK2151481.1"/>
    <property type="molecule type" value="Genomic_DNA"/>
</dbReference>
<dbReference type="SUPFAM" id="SSF49309">
    <property type="entry name" value="Transglutaminase, two C-terminal domains"/>
    <property type="match status" value="2"/>
</dbReference>
<dbReference type="InterPro" id="IPR013808">
    <property type="entry name" value="Transglutaminase_AS"/>
</dbReference>
<reference evidence="4" key="1">
    <citation type="journal article" date="2023" name="Mol. Biol. Evol.">
        <title>Third-Generation Sequencing Reveals the Adaptive Role of the Epigenome in Three Deep-Sea Polychaetes.</title>
        <authorList>
            <person name="Perez M."/>
            <person name="Aroh O."/>
            <person name="Sun Y."/>
            <person name="Lan Y."/>
            <person name="Juniper S.K."/>
            <person name="Young C.R."/>
            <person name="Angers B."/>
            <person name="Qian P.Y."/>
        </authorList>
    </citation>
    <scope>NUCLEOTIDE SEQUENCE</scope>
    <source>
        <strain evidence="4">P08H-3</strain>
    </source>
</reference>
<accession>A0AAD9N1E4</accession>
<dbReference type="InterPro" id="IPR036238">
    <property type="entry name" value="Transglutaminase_C_sf"/>
</dbReference>
<proteinExistence type="predicted"/>
<gene>
    <name evidence="4" type="ORF">LSH36_362g05019</name>
</gene>
<dbReference type="Gene3D" id="2.60.40.10">
    <property type="entry name" value="Immunoglobulins"/>
    <property type="match status" value="3"/>
</dbReference>
<dbReference type="InterPro" id="IPR013783">
    <property type="entry name" value="Ig-like_fold"/>
</dbReference>
<dbReference type="GO" id="GO:0046872">
    <property type="term" value="F:metal ion binding"/>
    <property type="evidence" value="ECO:0007669"/>
    <property type="project" value="UniProtKB-KW"/>
</dbReference>
<dbReference type="PIRSF" id="PIRSF000459">
    <property type="entry name" value="TGM_EBP42"/>
    <property type="match status" value="1"/>
</dbReference>
<evidence type="ECO:0000256" key="1">
    <source>
        <dbReference type="PIRSR" id="PIRSR000459-1"/>
    </source>
</evidence>
<dbReference type="SUPFAM" id="SSF54001">
    <property type="entry name" value="Cysteine proteinases"/>
    <property type="match status" value="1"/>
</dbReference>
<feature type="domain" description="Transglutaminase-like" evidence="3">
    <location>
        <begin position="195"/>
        <end position="287"/>
    </location>
</feature>
<dbReference type="PANTHER" id="PTHR11590">
    <property type="entry name" value="PROTEIN-GLUTAMINE GAMMA-GLUTAMYLTRANSFERASE"/>
    <property type="match status" value="1"/>
</dbReference>
<dbReference type="PANTHER" id="PTHR11590:SF40">
    <property type="entry name" value="HEMOCYTE PROTEIN-GLUTAMINE GAMMA-GLUTAMYLTRANSFERASE-LIKE PROTEIN"/>
    <property type="match status" value="1"/>
</dbReference>
<protein>
    <recommendedName>
        <fullName evidence="3">Transglutaminase-like domain-containing protein</fullName>
    </recommendedName>
</protein>
<dbReference type="GO" id="GO:0003810">
    <property type="term" value="F:protein-glutamine gamma-glutamyltransferase activity"/>
    <property type="evidence" value="ECO:0007669"/>
    <property type="project" value="InterPro"/>
</dbReference>
<organism evidence="4 5">
    <name type="scientific">Paralvinella palmiformis</name>
    <dbReference type="NCBI Taxonomy" id="53620"/>
    <lineage>
        <taxon>Eukaryota</taxon>
        <taxon>Metazoa</taxon>
        <taxon>Spiralia</taxon>
        <taxon>Lophotrochozoa</taxon>
        <taxon>Annelida</taxon>
        <taxon>Polychaeta</taxon>
        <taxon>Sedentaria</taxon>
        <taxon>Canalipalpata</taxon>
        <taxon>Terebellida</taxon>
        <taxon>Terebelliformia</taxon>
        <taxon>Alvinellidae</taxon>
        <taxon>Paralvinella</taxon>
    </lineage>
</organism>
<dbReference type="SMART" id="SM00460">
    <property type="entry name" value="TGc"/>
    <property type="match status" value="1"/>
</dbReference>
<comment type="caution">
    <text evidence="4">The sequence shown here is derived from an EMBL/GenBank/DDBJ whole genome shotgun (WGS) entry which is preliminary data.</text>
</comment>
<dbReference type="InterPro" id="IPR023608">
    <property type="entry name" value="Transglutaminase_animal"/>
</dbReference>
<dbReference type="InterPro" id="IPR036985">
    <property type="entry name" value="Transglutaminase-like_sf"/>
</dbReference>